<name>A0ACC2S822_9FUNG</name>
<dbReference type="EMBL" id="QTSX02005724">
    <property type="protein sequence ID" value="KAJ9058418.1"/>
    <property type="molecule type" value="Genomic_DNA"/>
</dbReference>
<accession>A0ACC2S822</accession>
<evidence type="ECO:0000313" key="1">
    <source>
        <dbReference type="EMBL" id="KAJ9058418.1"/>
    </source>
</evidence>
<proteinExistence type="predicted"/>
<keyword evidence="2" id="KW-1185">Reference proteome</keyword>
<reference evidence="1" key="1">
    <citation type="submission" date="2022-04" db="EMBL/GenBank/DDBJ databases">
        <title>Genome of the entomopathogenic fungus Entomophthora muscae.</title>
        <authorList>
            <person name="Elya C."/>
            <person name="Lovett B.R."/>
            <person name="Lee E."/>
            <person name="Macias A.M."/>
            <person name="Hajek A.E."/>
            <person name="De Bivort B.L."/>
            <person name="Kasson M.T."/>
            <person name="De Fine Licht H.H."/>
            <person name="Stajich J.E."/>
        </authorList>
    </citation>
    <scope>NUCLEOTIDE SEQUENCE</scope>
    <source>
        <strain evidence="1">Berkeley</strain>
    </source>
</reference>
<evidence type="ECO:0000313" key="2">
    <source>
        <dbReference type="Proteomes" id="UP001165960"/>
    </source>
</evidence>
<gene>
    <name evidence="1" type="ORF">DSO57_1012446</name>
</gene>
<comment type="caution">
    <text evidence="1">The sequence shown here is derived from an EMBL/GenBank/DDBJ whole genome shotgun (WGS) entry which is preliminary data.</text>
</comment>
<sequence>MSSSFVDFVEYQLAIFYLGDLQNAAILLEHRYDLWAPCLERPSATIFFFPGMCFMSMRYSDISMTQCTSLPFACCLLRMKNNTMFFVYKLWATEQLAGVLDRFEKTFLFLCKDSPCYFFQGISKD</sequence>
<protein>
    <submittedName>
        <fullName evidence="1">Uncharacterized protein</fullName>
    </submittedName>
</protein>
<dbReference type="Proteomes" id="UP001165960">
    <property type="component" value="Unassembled WGS sequence"/>
</dbReference>
<organism evidence="1 2">
    <name type="scientific">Entomophthora muscae</name>
    <dbReference type="NCBI Taxonomy" id="34485"/>
    <lineage>
        <taxon>Eukaryota</taxon>
        <taxon>Fungi</taxon>
        <taxon>Fungi incertae sedis</taxon>
        <taxon>Zoopagomycota</taxon>
        <taxon>Entomophthoromycotina</taxon>
        <taxon>Entomophthoromycetes</taxon>
        <taxon>Entomophthorales</taxon>
        <taxon>Entomophthoraceae</taxon>
        <taxon>Entomophthora</taxon>
    </lineage>
</organism>